<dbReference type="EMBL" id="UZAK01011038">
    <property type="protein sequence ID" value="VDO99337.1"/>
    <property type="molecule type" value="Genomic_DNA"/>
</dbReference>
<proteinExistence type="predicted"/>
<protein>
    <submittedName>
        <fullName evidence="5">LAM_G_DOMAIN domain-containing protein</fullName>
    </submittedName>
</protein>
<keyword evidence="1" id="KW-0472">Membrane</keyword>
<dbReference type="STRING" id="6186.A0A183JT80"/>
<reference evidence="5" key="1">
    <citation type="submission" date="2016-06" db="UniProtKB">
        <authorList>
            <consortium name="WormBaseParasite"/>
        </authorList>
    </citation>
    <scope>IDENTIFICATION</scope>
</reference>
<evidence type="ECO:0000256" key="1">
    <source>
        <dbReference type="SAM" id="Phobius"/>
    </source>
</evidence>
<feature type="domain" description="Laminin G" evidence="2">
    <location>
        <begin position="24"/>
        <end position="94"/>
    </location>
</feature>
<keyword evidence="1" id="KW-1133">Transmembrane helix</keyword>
<sequence length="140" mass="16330">MVKIFLDRPKDRLGTVEEYIQVGFKTKSKRGILMEMRGEGESNYIIVKVNNNGGITIEFDIGFKRYEVTTNYDVDLTNDQHHMVYAWRTDLGTKWHLKVFLIYHYIIILVIIIASSVICIQCEIVITTQVDTRGRRTLRS</sequence>
<keyword evidence="4" id="KW-1185">Reference proteome</keyword>
<dbReference type="Gene3D" id="2.60.120.200">
    <property type="match status" value="1"/>
</dbReference>
<feature type="transmembrane region" description="Helical" evidence="1">
    <location>
        <begin position="102"/>
        <end position="126"/>
    </location>
</feature>
<dbReference type="WBParaSite" id="SCUD_0000592001-mRNA-1">
    <property type="protein sequence ID" value="SCUD_0000592001-mRNA-1"/>
    <property type="gene ID" value="SCUD_0000592001"/>
</dbReference>
<gene>
    <name evidence="3" type="ORF">SCUD_LOCUS5920</name>
</gene>
<evidence type="ECO:0000313" key="4">
    <source>
        <dbReference type="Proteomes" id="UP000279833"/>
    </source>
</evidence>
<dbReference type="InterPro" id="IPR001791">
    <property type="entry name" value="Laminin_G"/>
</dbReference>
<evidence type="ECO:0000259" key="2">
    <source>
        <dbReference type="Pfam" id="PF02210"/>
    </source>
</evidence>
<evidence type="ECO:0000313" key="5">
    <source>
        <dbReference type="WBParaSite" id="SCUD_0000592001-mRNA-1"/>
    </source>
</evidence>
<evidence type="ECO:0000313" key="3">
    <source>
        <dbReference type="EMBL" id="VDO99337.1"/>
    </source>
</evidence>
<dbReference type="AlphaFoldDB" id="A0A183JT80"/>
<dbReference type="Proteomes" id="UP000279833">
    <property type="component" value="Unassembled WGS sequence"/>
</dbReference>
<name>A0A183JT80_9TREM</name>
<dbReference type="InterPro" id="IPR013320">
    <property type="entry name" value="ConA-like_dom_sf"/>
</dbReference>
<reference evidence="3 4" key="2">
    <citation type="submission" date="2018-11" db="EMBL/GenBank/DDBJ databases">
        <authorList>
            <consortium name="Pathogen Informatics"/>
        </authorList>
    </citation>
    <scope>NUCLEOTIDE SEQUENCE [LARGE SCALE GENOMIC DNA]</scope>
    <source>
        <strain evidence="3">Dakar</strain>
        <strain evidence="4">Dakar, Senegal</strain>
    </source>
</reference>
<dbReference type="SUPFAM" id="SSF49899">
    <property type="entry name" value="Concanavalin A-like lectins/glucanases"/>
    <property type="match status" value="1"/>
</dbReference>
<keyword evidence="1" id="KW-0812">Transmembrane</keyword>
<organism evidence="5">
    <name type="scientific">Schistosoma curassoni</name>
    <dbReference type="NCBI Taxonomy" id="6186"/>
    <lineage>
        <taxon>Eukaryota</taxon>
        <taxon>Metazoa</taxon>
        <taxon>Spiralia</taxon>
        <taxon>Lophotrochozoa</taxon>
        <taxon>Platyhelminthes</taxon>
        <taxon>Trematoda</taxon>
        <taxon>Digenea</taxon>
        <taxon>Strigeidida</taxon>
        <taxon>Schistosomatoidea</taxon>
        <taxon>Schistosomatidae</taxon>
        <taxon>Schistosoma</taxon>
    </lineage>
</organism>
<dbReference type="Pfam" id="PF02210">
    <property type="entry name" value="Laminin_G_2"/>
    <property type="match status" value="1"/>
</dbReference>
<accession>A0A183JT80</accession>